<feature type="domain" description="HNH nuclease" evidence="1">
    <location>
        <begin position="235"/>
        <end position="286"/>
    </location>
</feature>
<gene>
    <name evidence="2" type="ORF">CLV39_0614</name>
</gene>
<dbReference type="Pfam" id="PF13395">
    <property type="entry name" value="HNH_4"/>
    <property type="match status" value="1"/>
</dbReference>
<protein>
    <submittedName>
        <fullName evidence="2">HNH endonuclease</fullName>
    </submittedName>
</protein>
<dbReference type="InterPro" id="IPR003615">
    <property type="entry name" value="HNH_nuc"/>
</dbReference>
<dbReference type="RefSeq" id="WP_121922758.1">
    <property type="nucleotide sequence ID" value="NZ_REFO01000011.1"/>
</dbReference>
<dbReference type="EMBL" id="REFO01000011">
    <property type="protein sequence ID" value="RMA96962.1"/>
    <property type="molecule type" value="Genomic_DNA"/>
</dbReference>
<keyword evidence="2" id="KW-0540">Nuclease</keyword>
<comment type="caution">
    <text evidence="2">The sequence shown here is derived from an EMBL/GenBank/DDBJ whole genome shotgun (WGS) entry which is preliminary data.</text>
</comment>
<keyword evidence="2" id="KW-0378">Hydrolase</keyword>
<dbReference type="AlphaFoldDB" id="A0A3M0C1Y7"/>
<sequence>MQEAKFLRRFIERESKYASYKFALLRGIIEIIQEYDHLKLETEEEVSFPLGLLIEKWIFYYYPLIENNIPQIYGKKALTFRKELEYFIEKYKNNGGFLQFYNDYRHSKVNFKEIKKLFTKIKTAIYTGPMKHLGYTTNKTKYSIFRYENPNLKVKSKDLNIKEYLINNYGYIKFDKNLYILLKEFGSFINGTESIIFKWAKFSKNIDNSLNQEEIISLLLKSKEEIERDVYDAKKVYDKYIKNLRCVWTNKKLTKKNYEVDHALPYSITYINDLWNLLPAHSQINRKKSDMVPTPSLIESRKNQIKYYWNLLLKEYKDRFKKEVEIGLTGRINIPTSEKSLFNNAIDKLKQRAEFLIDRGYEPWKP</sequence>
<dbReference type="GO" id="GO:0004519">
    <property type="term" value="F:endonuclease activity"/>
    <property type="evidence" value="ECO:0007669"/>
    <property type="project" value="UniProtKB-KW"/>
</dbReference>
<evidence type="ECO:0000259" key="1">
    <source>
        <dbReference type="SMART" id="SM00507"/>
    </source>
</evidence>
<dbReference type="CDD" id="cd00085">
    <property type="entry name" value="HNHc"/>
    <property type="match status" value="1"/>
</dbReference>
<name>A0A3M0C1Y7_9AQUI</name>
<dbReference type="Proteomes" id="UP000280842">
    <property type="component" value="Unassembled WGS sequence"/>
</dbReference>
<dbReference type="OrthoDB" id="9757607at2"/>
<reference evidence="2 3" key="1">
    <citation type="submission" date="2018-10" db="EMBL/GenBank/DDBJ databases">
        <title>Genomic Encyclopedia of Archaeal and Bacterial Type Strains, Phase II (KMG-II): from individual species to whole genera.</title>
        <authorList>
            <person name="Goeker M."/>
        </authorList>
    </citation>
    <scope>NUCLEOTIDE SEQUENCE [LARGE SCALE GENOMIC DNA]</scope>
    <source>
        <strain evidence="2 3">VM1</strain>
    </source>
</reference>
<dbReference type="SMART" id="SM00507">
    <property type="entry name" value="HNHc"/>
    <property type="match status" value="1"/>
</dbReference>
<evidence type="ECO:0000313" key="2">
    <source>
        <dbReference type="EMBL" id="RMA96962.1"/>
    </source>
</evidence>
<dbReference type="Gene3D" id="1.10.30.50">
    <property type="match status" value="1"/>
</dbReference>
<proteinExistence type="predicted"/>
<keyword evidence="3" id="KW-1185">Reference proteome</keyword>
<keyword evidence="2" id="KW-0255">Endonuclease</keyword>
<accession>A0A3M0C1Y7</accession>
<organism evidence="2 3">
    <name type="scientific">Hydrogenothermus marinus</name>
    <dbReference type="NCBI Taxonomy" id="133270"/>
    <lineage>
        <taxon>Bacteria</taxon>
        <taxon>Pseudomonadati</taxon>
        <taxon>Aquificota</taxon>
        <taxon>Aquificia</taxon>
        <taxon>Aquificales</taxon>
        <taxon>Hydrogenothermaceae</taxon>
        <taxon>Hydrogenothermus</taxon>
    </lineage>
</organism>
<evidence type="ECO:0000313" key="3">
    <source>
        <dbReference type="Proteomes" id="UP000280842"/>
    </source>
</evidence>